<dbReference type="InterPro" id="IPR001610">
    <property type="entry name" value="PAC"/>
</dbReference>
<dbReference type="NCBIfam" id="TIGR00229">
    <property type="entry name" value="sensory_box"/>
    <property type="match status" value="2"/>
</dbReference>
<feature type="domain" description="PAC" evidence="5">
    <location>
        <begin position="250"/>
        <end position="302"/>
    </location>
</feature>
<evidence type="ECO:0000256" key="3">
    <source>
        <dbReference type="PROSITE-ProRule" id="PRU00284"/>
    </source>
</evidence>
<dbReference type="GO" id="GO:0005886">
    <property type="term" value="C:plasma membrane"/>
    <property type="evidence" value="ECO:0007669"/>
    <property type="project" value="TreeGrafter"/>
</dbReference>
<keyword evidence="7" id="KW-1185">Reference proteome</keyword>
<dbReference type="InterPro" id="IPR051310">
    <property type="entry name" value="MCP_chemotaxis"/>
</dbReference>
<feature type="domain" description="Methyl-accepting transducer" evidence="4">
    <location>
        <begin position="307"/>
        <end position="529"/>
    </location>
</feature>
<dbReference type="SMART" id="SM00086">
    <property type="entry name" value="PAC"/>
    <property type="match status" value="2"/>
</dbReference>
<protein>
    <submittedName>
        <fullName evidence="6">PAS domain S-box-containing protein</fullName>
    </submittedName>
</protein>
<evidence type="ECO:0000259" key="4">
    <source>
        <dbReference type="PROSITE" id="PS50111"/>
    </source>
</evidence>
<dbReference type="AlphaFoldDB" id="A0A1H0V991"/>
<dbReference type="RefSeq" id="WP_208606029.1">
    <property type="nucleotide sequence ID" value="NZ_CP028290.1"/>
</dbReference>
<feature type="domain" description="PAC" evidence="5">
    <location>
        <begin position="111"/>
        <end position="163"/>
    </location>
</feature>
<organism evidence="6 7">
    <name type="scientific">Paracidovorax cattleyae</name>
    <dbReference type="NCBI Taxonomy" id="80868"/>
    <lineage>
        <taxon>Bacteria</taxon>
        <taxon>Pseudomonadati</taxon>
        <taxon>Pseudomonadota</taxon>
        <taxon>Betaproteobacteria</taxon>
        <taxon>Burkholderiales</taxon>
        <taxon>Comamonadaceae</taxon>
        <taxon>Paracidovorax</taxon>
    </lineage>
</organism>
<dbReference type="InterPro" id="IPR035965">
    <property type="entry name" value="PAS-like_dom_sf"/>
</dbReference>
<dbReference type="InterPro" id="IPR004089">
    <property type="entry name" value="MCPsignal_dom"/>
</dbReference>
<dbReference type="InterPro" id="IPR004090">
    <property type="entry name" value="Chemotax_Me-accpt_rcpt"/>
</dbReference>
<dbReference type="GO" id="GO:0006935">
    <property type="term" value="P:chemotaxis"/>
    <property type="evidence" value="ECO:0007669"/>
    <property type="project" value="UniProtKB-KW"/>
</dbReference>
<evidence type="ECO:0000313" key="7">
    <source>
        <dbReference type="Proteomes" id="UP000199317"/>
    </source>
</evidence>
<dbReference type="Pfam" id="PF08447">
    <property type="entry name" value="PAS_3"/>
    <property type="match status" value="2"/>
</dbReference>
<dbReference type="InterPro" id="IPR000014">
    <property type="entry name" value="PAS"/>
</dbReference>
<dbReference type="PANTHER" id="PTHR43531:SF11">
    <property type="entry name" value="METHYL-ACCEPTING CHEMOTAXIS PROTEIN 3"/>
    <property type="match status" value="1"/>
</dbReference>
<keyword evidence="1" id="KW-0145">Chemotaxis</keyword>
<dbReference type="SMART" id="SM00283">
    <property type="entry name" value="MA"/>
    <property type="match status" value="1"/>
</dbReference>
<dbReference type="InterPro" id="IPR013655">
    <property type="entry name" value="PAS_fold_3"/>
</dbReference>
<dbReference type="Gene3D" id="3.30.450.20">
    <property type="entry name" value="PAS domain"/>
    <property type="match status" value="2"/>
</dbReference>
<dbReference type="Pfam" id="PF00015">
    <property type="entry name" value="MCPsignal"/>
    <property type="match status" value="1"/>
</dbReference>
<evidence type="ECO:0000313" key="6">
    <source>
        <dbReference type="EMBL" id="SDP74768.1"/>
    </source>
</evidence>
<evidence type="ECO:0000259" key="5">
    <source>
        <dbReference type="PROSITE" id="PS50113"/>
    </source>
</evidence>
<dbReference type="GO" id="GO:0007165">
    <property type="term" value="P:signal transduction"/>
    <property type="evidence" value="ECO:0007669"/>
    <property type="project" value="UniProtKB-KW"/>
</dbReference>
<dbReference type="CDD" id="cd11386">
    <property type="entry name" value="MCP_signal"/>
    <property type="match status" value="1"/>
</dbReference>
<accession>A0A1H0V991</accession>
<gene>
    <name evidence="6" type="ORF">SAMN04489708_12428</name>
</gene>
<evidence type="ECO:0000256" key="2">
    <source>
        <dbReference type="ARBA" id="ARBA00029447"/>
    </source>
</evidence>
<dbReference type="EMBL" id="FNJL01000024">
    <property type="protein sequence ID" value="SDP74768.1"/>
    <property type="molecule type" value="Genomic_DNA"/>
</dbReference>
<dbReference type="SUPFAM" id="SSF55785">
    <property type="entry name" value="PYP-like sensor domain (PAS domain)"/>
    <property type="match status" value="2"/>
</dbReference>
<proteinExistence type="inferred from homology"/>
<dbReference type="Proteomes" id="UP000199317">
    <property type="component" value="Unassembled WGS sequence"/>
</dbReference>
<dbReference type="Gene3D" id="1.10.287.950">
    <property type="entry name" value="Methyl-accepting chemotaxis protein"/>
    <property type="match status" value="1"/>
</dbReference>
<dbReference type="InterPro" id="IPR000700">
    <property type="entry name" value="PAS-assoc_C"/>
</dbReference>
<dbReference type="PROSITE" id="PS50111">
    <property type="entry name" value="CHEMOTAXIS_TRANSDUC_2"/>
    <property type="match status" value="1"/>
</dbReference>
<sequence length="553" mass="60490">MSDLPTTAATPSQQPSTLEQELAEALTRFDLVNKSASEGLWDMRYPADGNVEPGTPFWWSDQFRKLLGYQDESDFPNVLDSWGSLLHPEDSGPTFDAFAAHLTDRTGKTPYDREYRCKVRSGEYRWFRARGTTLRDAEGNPLRVAGSLKDITDEKKQKEELDGALIRFDLVNQSASEGLWDMAYPADGNVQPQTPFWWSDRFRMLLGYQDESDFPNVLDSWGSLLHPEDKDPTFEAFAAHLMDKTGKTPYDLEYRCKVRSGEYRWFRARGTTLRDVQGSPLRVAGSLKDIHEEKRRAEDLDKSIGSLVGSLSEQTRGILGKSGAVATGAQALCATTEEMNASIEELTASIHSIAQNAKGTDAVARHTQEEAEQGAQAINKAIESMEVLGRSSEDMSEIVKVISEIASQTNMLAFNAAIEAARAGEHGLGFSVVADEVRKLAERSSQATKEISKLINGSVKLIVQGSDVSRQAGDAFTKIVKSIRQTGQAISEVSSAAEEQLGAVKMIGDAIQHIAEETEKSASASEGIDMACRDLDGGAQRLAAAFAGFKAKG</sequence>
<comment type="similarity">
    <text evidence="2">Belongs to the methyl-accepting chemotaxis (MCP) protein family.</text>
</comment>
<evidence type="ECO:0000256" key="1">
    <source>
        <dbReference type="ARBA" id="ARBA00022500"/>
    </source>
</evidence>
<dbReference type="PANTHER" id="PTHR43531">
    <property type="entry name" value="PROTEIN ICFG"/>
    <property type="match status" value="1"/>
</dbReference>
<keyword evidence="3" id="KW-0807">Transducer</keyword>
<dbReference type="CDD" id="cd00130">
    <property type="entry name" value="PAS"/>
    <property type="match status" value="2"/>
</dbReference>
<reference evidence="7" key="1">
    <citation type="submission" date="2016-10" db="EMBL/GenBank/DDBJ databases">
        <authorList>
            <person name="Varghese N."/>
            <person name="Submissions S."/>
        </authorList>
    </citation>
    <scope>NUCLEOTIDE SEQUENCE [LARGE SCALE GENOMIC DNA]</scope>
    <source>
        <strain evidence="7">DSM 17101</strain>
    </source>
</reference>
<dbReference type="PROSITE" id="PS50113">
    <property type="entry name" value="PAC"/>
    <property type="match status" value="2"/>
</dbReference>
<dbReference type="GO" id="GO:0004888">
    <property type="term" value="F:transmembrane signaling receptor activity"/>
    <property type="evidence" value="ECO:0007669"/>
    <property type="project" value="InterPro"/>
</dbReference>
<dbReference type="SUPFAM" id="SSF58104">
    <property type="entry name" value="Methyl-accepting chemotaxis protein (MCP) signaling domain"/>
    <property type="match status" value="1"/>
</dbReference>
<dbReference type="PRINTS" id="PR00260">
    <property type="entry name" value="CHEMTRNSDUCR"/>
</dbReference>
<name>A0A1H0V991_9BURK</name>